<dbReference type="EMBL" id="UGNV01000001">
    <property type="protein sequence ID" value="STX29260.1"/>
    <property type="molecule type" value="Genomic_DNA"/>
</dbReference>
<evidence type="ECO:0000256" key="3">
    <source>
        <dbReference type="ARBA" id="ARBA00023315"/>
    </source>
</evidence>
<dbReference type="GO" id="GO:0008791">
    <property type="term" value="F:arginine N-succinyltransferase activity"/>
    <property type="evidence" value="ECO:0007669"/>
    <property type="project" value="UniProtKB-EC"/>
</dbReference>
<proteinExistence type="predicted"/>
<dbReference type="AlphaFoldDB" id="A0A378I3C1"/>
<dbReference type="RefSeq" id="WP_115302946.1">
    <property type="nucleotide sequence ID" value="NZ_CAAAHO010000007.1"/>
</dbReference>
<feature type="compositionally biased region" description="Basic and acidic residues" evidence="4">
    <location>
        <begin position="362"/>
        <end position="372"/>
    </location>
</feature>
<evidence type="ECO:0000256" key="4">
    <source>
        <dbReference type="SAM" id="MobiDB-lite"/>
    </source>
</evidence>
<sequence length="372" mass="42297">MILFRCSQMSDIEAIYELALHSGFGITTLPKDKDFLHARVSLSCASFNKEVQKPQNEYYLFVLEDLAAKKIVGTAAIEAFTGFETPFYSYKLSLRTRISHSLSIRSDYEVLSLVNDNQRRSELCTLFLEPSYRVDGNGLLLSKGRLLFMAQFPHRFASTLIAEMRGISDEEGNSPFWDNVGRYFFHMPFAEADRLTILTNKQFIADLMPRNPLYVKLLAPEAQEVIGQPHPSSRPALKILFNEGFRYNNYIDIFDAGPTIEAPCHDINTIAASQIFIIKSLSDEVTGPRFLLSNSKLDFKATISHAIFNNQTGKCIISKETAELLQVRKNEAIRLVPLQFERLAPFPKNPDNNQSNLSHCKKRDESLPERNQ</sequence>
<evidence type="ECO:0000256" key="2">
    <source>
        <dbReference type="ARBA" id="ARBA00022679"/>
    </source>
</evidence>
<accession>A0A378I3C1</accession>
<evidence type="ECO:0000256" key="1">
    <source>
        <dbReference type="ARBA" id="ARBA00022503"/>
    </source>
</evidence>
<reference evidence="5 6" key="1">
    <citation type="submission" date="2018-06" db="EMBL/GenBank/DDBJ databases">
        <authorList>
            <consortium name="Pathogen Informatics"/>
            <person name="Doyle S."/>
        </authorList>
    </citation>
    <scope>NUCLEOTIDE SEQUENCE [LARGE SCALE GENOMIC DNA]</scope>
    <source>
        <strain evidence="5 6">NCTC13315</strain>
    </source>
</reference>
<dbReference type="InterPro" id="IPR016181">
    <property type="entry name" value="Acyl_CoA_acyltransferase"/>
</dbReference>
<keyword evidence="2 5" id="KW-0808">Transferase</keyword>
<dbReference type="GO" id="GO:0006527">
    <property type="term" value="P:L-arginine catabolic process"/>
    <property type="evidence" value="ECO:0007669"/>
    <property type="project" value="InterPro"/>
</dbReference>
<dbReference type="PANTHER" id="PTHR30420">
    <property type="entry name" value="N-SUCCINYLARGININE DIHYDROLASE"/>
    <property type="match status" value="1"/>
</dbReference>
<keyword evidence="1" id="KW-0056">Arginine metabolism</keyword>
<organism evidence="5 6">
    <name type="scientific">Legionella beliardensis</name>
    <dbReference type="NCBI Taxonomy" id="91822"/>
    <lineage>
        <taxon>Bacteria</taxon>
        <taxon>Pseudomonadati</taxon>
        <taxon>Pseudomonadota</taxon>
        <taxon>Gammaproteobacteria</taxon>
        <taxon>Legionellales</taxon>
        <taxon>Legionellaceae</taxon>
        <taxon>Legionella</taxon>
    </lineage>
</organism>
<protein>
    <submittedName>
        <fullName evidence="5">Arginine N-succinyltransferase</fullName>
        <ecNumber evidence="5">2.3.1.109</ecNumber>
    </submittedName>
</protein>
<dbReference type="EC" id="2.3.1.109" evidence="5"/>
<evidence type="ECO:0000313" key="5">
    <source>
        <dbReference type="EMBL" id="STX29260.1"/>
    </source>
</evidence>
<dbReference type="Pfam" id="PF04958">
    <property type="entry name" value="AstA"/>
    <property type="match status" value="1"/>
</dbReference>
<dbReference type="InterPro" id="IPR007041">
    <property type="entry name" value="Arg_succinylTrfase_AstA/AruG"/>
</dbReference>
<dbReference type="PANTHER" id="PTHR30420:SF1">
    <property type="entry name" value="ARGININE N-SUCCINYLTRANSFERASE"/>
    <property type="match status" value="1"/>
</dbReference>
<dbReference type="Proteomes" id="UP000254968">
    <property type="component" value="Unassembled WGS sequence"/>
</dbReference>
<dbReference type="SUPFAM" id="SSF55729">
    <property type="entry name" value="Acyl-CoA N-acyltransferases (Nat)"/>
    <property type="match status" value="1"/>
</dbReference>
<keyword evidence="3 5" id="KW-0012">Acyltransferase</keyword>
<dbReference type="OrthoDB" id="21121at2"/>
<name>A0A378I3C1_9GAMM</name>
<evidence type="ECO:0000313" key="6">
    <source>
        <dbReference type="Proteomes" id="UP000254968"/>
    </source>
</evidence>
<feature type="region of interest" description="Disordered" evidence="4">
    <location>
        <begin position="346"/>
        <end position="372"/>
    </location>
</feature>
<gene>
    <name evidence="5" type="primary">astA</name>
    <name evidence="5" type="ORF">NCTC13315_01798</name>
</gene>
<keyword evidence="6" id="KW-1185">Reference proteome</keyword>
<dbReference type="NCBIfam" id="TIGR03243">
    <property type="entry name" value="arg_catab_AOST"/>
    <property type="match status" value="1"/>
</dbReference>